<dbReference type="SUPFAM" id="SSF51246">
    <property type="entry name" value="Rudiment single hybrid motif"/>
    <property type="match status" value="1"/>
</dbReference>
<dbReference type="Pfam" id="PF00682">
    <property type="entry name" value="HMGL-like"/>
    <property type="match status" value="1"/>
</dbReference>
<evidence type="ECO:0000256" key="3">
    <source>
        <dbReference type="ARBA" id="ARBA00013057"/>
    </source>
</evidence>
<reference evidence="17 18" key="1">
    <citation type="journal article" date="2024" name="Nat. Commun.">
        <title>Phylogenomics reveals the evolutionary origins of lichenization in chlorophyte algae.</title>
        <authorList>
            <person name="Puginier C."/>
            <person name="Libourel C."/>
            <person name="Otte J."/>
            <person name="Skaloud P."/>
            <person name="Haon M."/>
            <person name="Grisel S."/>
            <person name="Petersen M."/>
            <person name="Berrin J.G."/>
            <person name="Delaux P.M."/>
            <person name="Dal Grande F."/>
            <person name="Keller J."/>
        </authorList>
    </citation>
    <scope>NUCLEOTIDE SEQUENCE [LARGE SCALE GENOMIC DNA]</scope>
    <source>
        <strain evidence="17 18">SAG 216-7</strain>
    </source>
</reference>
<dbReference type="PANTHER" id="PTHR43778">
    <property type="entry name" value="PYRUVATE CARBOXYLASE"/>
    <property type="match status" value="1"/>
</dbReference>
<dbReference type="Gene3D" id="2.40.50.100">
    <property type="match status" value="1"/>
</dbReference>
<dbReference type="NCBIfam" id="NF006761">
    <property type="entry name" value="PRK09282.1"/>
    <property type="match status" value="1"/>
</dbReference>
<evidence type="ECO:0000256" key="5">
    <source>
        <dbReference type="ARBA" id="ARBA00022598"/>
    </source>
</evidence>
<evidence type="ECO:0000256" key="6">
    <source>
        <dbReference type="ARBA" id="ARBA00022723"/>
    </source>
</evidence>
<dbReference type="NCBIfam" id="NF009554">
    <property type="entry name" value="PRK12999.1"/>
    <property type="match status" value="1"/>
</dbReference>
<evidence type="ECO:0000259" key="15">
    <source>
        <dbReference type="PROSITE" id="PS50979"/>
    </source>
</evidence>
<dbReference type="EC" id="6.4.1.1" evidence="3 11"/>
<dbReference type="Pfam" id="PF02785">
    <property type="entry name" value="Biotin_carb_C"/>
    <property type="match status" value="1"/>
</dbReference>
<comment type="cofactor">
    <cofactor evidence="1 11">
        <name>biotin</name>
        <dbReference type="ChEBI" id="CHEBI:57586"/>
    </cofactor>
</comment>
<dbReference type="InterPro" id="IPR011761">
    <property type="entry name" value="ATP-grasp"/>
</dbReference>
<comment type="pathway">
    <text evidence="2">Carbohydrate biosynthesis; gluconeogenesis.</text>
</comment>
<dbReference type="InterPro" id="IPR011054">
    <property type="entry name" value="Rudment_hybrid_motif"/>
</dbReference>
<dbReference type="InterPro" id="IPR005479">
    <property type="entry name" value="CPAse_ATP-bd"/>
</dbReference>
<dbReference type="Pfam" id="PF00289">
    <property type="entry name" value="Biotin_carb_N"/>
    <property type="match status" value="1"/>
</dbReference>
<name>A0ABR2Z0Q1_9CHLO</name>
<dbReference type="PIRSF" id="PIRSF001594">
    <property type="entry name" value="Pyruv_carbox"/>
    <property type="match status" value="1"/>
</dbReference>
<proteinExistence type="predicted"/>
<accession>A0ABR2Z0Q1</accession>
<evidence type="ECO:0000256" key="9">
    <source>
        <dbReference type="ARBA" id="ARBA00023267"/>
    </source>
</evidence>
<keyword evidence="7 11" id="KW-0547">Nucleotide-binding</keyword>
<feature type="region of interest" description="Disordered" evidence="12">
    <location>
        <begin position="1187"/>
        <end position="1212"/>
    </location>
</feature>
<dbReference type="SUPFAM" id="SSF56059">
    <property type="entry name" value="Glutathione synthetase ATP-binding domain-like"/>
    <property type="match status" value="1"/>
</dbReference>
<evidence type="ECO:0000259" key="14">
    <source>
        <dbReference type="PROSITE" id="PS50975"/>
    </source>
</evidence>
<dbReference type="PROSITE" id="PS00867">
    <property type="entry name" value="CPSASE_2"/>
    <property type="match status" value="1"/>
</dbReference>
<evidence type="ECO:0000259" key="16">
    <source>
        <dbReference type="PROSITE" id="PS50991"/>
    </source>
</evidence>
<dbReference type="Gene3D" id="3.20.20.70">
    <property type="entry name" value="Aldolase class I"/>
    <property type="match status" value="1"/>
</dbReference>
<organism evidence="17 18">
    <name type="scientific">Coccomyxa subellipsoidea</name>
    <dbReference type="NCBI Taxonomy" id="248742"/>
    <lineage>
        <taxon>Eukaryota</taxon>
        <taxon>Viridiplantae</taxon>
        <taxon>Chlorophyta</taxon>
        <taxon>core chlorophytes</taxon>
        <taxon>Trebouxiophyceae</taxon>
        <taxon>Trebouxiophyceae incertae sedis</taxon>
        <taxon>Coccomyxaceae</taxon>
        <taxon>Coccomyxa</taxon>
    </lineage>
</organism>
<evidence type="ECO:0000256" key="1">
    <source>
        <dbReference type="ARBA" id="ARBA00001953"/>
    </source>
</evidence>
<dbReference type="InterPro" id="IPR005481">
    <property type="entry name" value="BC-like_N"/>
</dbReference>
<keyword evidence="9 11" id="KW-0092">Biotin</keyword>
<dbReference type="Pfam" id="PF02786">
    <property type="entry name" value="CPSase_L_D2"/>
    <property type="match status" value="1"/>
</dbReference>
<gene>
    <name evidence="17" type="ORF">WJX75_002288</name>
</gene>
<dbReference type="InterPro" id="IPR011053">
    <property type="entry name" value="Single_hybrid_motif"/>
</dbReference>
<dbReference type="PROSITE" id="PS50979">
    <property type="entry name" value="BC"/>
    <property type="match status" value="1"/>
</dbReference>
<dbReference type="PROSITE" id="PS50975">
    <property type="entry name" value="ATP_GRASP"/>
    <property type="match status" value="1"/>
</dbReference>
<dbReference type="PROSITE" id="PS00866">
    <property type="entry name" value="CPSASE_1"/>
    <property type="match status" value="1"/>
</dbReference>
<dbReference type="InterPro" id="IPR005482">
    <property type="entry name" value="Biotin_COase_C"/>
</dbReference>
<evidence type="ECO:0000256" key="8">
    <source>
        <dbReference type="ARBA" id="ARBA00022840"/>
    </source>
</evidence>
<dbReference type="CDD" id="cd07937">
    <property type="entry name" value="DRE_TIM_PC_TC_5S"/>
    <property type="match status" value="1"/>
</dbReference>
<dbReference type="PROSITE" id="PS00188">
    <property type="entry name" value="BIOTIN"/>
    <property type="match status" value="1"/>
</dbReference>
<evidence type="ECO:0000256" key="7">
    <source>
        <dbReference type="ARBA" id="ARBA00022741"/>
    </source>
</evidence>
<feature type="domain" description="ATP-grasp" evidence="14">
    <location>
        <begin position="153"/>
        <end position="350"/>
    </location>
</feature>
<dbReference type="PROSITE" id="PS50968">
    <property type="entry name" value="BIOTINYL_LIPOYL"/>
    <property type="match status" value="1"/>
</dbReference>
<dbReference type="InterPro" id="IPR000891">
    <property type="entry name" value="PYR_CT"/>
</dbReference>
<dbReference type="Proteomes" id="UP001491310">
    <property type="component" value="Unassembled WGS sequence"/>
</dbReference>
<dbReference type="InterPro" id="IPR011764">
    <property type="entry name" value="Biotin_carboxylation_dom"/>
</dbReference>
<comment type="caution">
    <text evidence="17">The sequence shown here is derived from an EMBL/GenBank/DDBJ whole genome shotgun (WGS) entry which is preliminary data.</text>
</comment>
<keyword evidence="4" id="KW-0312">Gluconeogenesis</keyword>
<comment type="function">
    <text evidence="11">Catalyzes a 2-step reaction, involving the ATP-dependent carboxylation of the covalently attached biotin in the first step and the transfer of the carboxyl group to pyruvate in the second.</text>
</comment>
<evidence type="ECO:0000256" key="12">
    <source>
        <dbReference type="SAM" id="MobiDB-lite"/>
    </source>
</evidence>
<dbReference type="NCBIfam" id="TIGR01235">
    <property type="entry name" value="pyruv_carbox"/>
    <property type="match status" value="1"/>
</dbReference>
<dbReference type="InterPro" id="IPR005930">
    <property type="entry name" value="Pyruv_COase"/>
</dbReference>
<dbReference type="Pfam" id="PF00364">
    <property type="entry name" value="Biotin_lipoyl"/>
    <property type="match status" value="1"/>
</dbReference>
<keyword evidence="6" id="KW-0479">Metal-binding</keyword>
<dbReference type="SUPFAM" id="SSF52440">
    <property type="entry name" value="PreATP-grasp domain"/>
    <property type="match status" value="1"/>
</dbReference>
<dbReference type="SUPFAM" id="SSF89000">
    <property type="entry name" value="post-HMGL domain-like"/>
    <property type="match status" value="1"/>
</dbReference>
<evidence type="ECO:0000256" key="2">
    <source>
        <dbReference type="ARBA" id="ARBA00004742"/>
    </source>
</evidence>
<dbReference type="SMART" id="SM00878">
    <property type="entry name" value="Biotin_carb_C"/>
    <property type="match status" value="1"/>
</dbReference>
<dbReference type="InterPro" id="IPR013785">
    <property type="entry name" value="Aldolase_TIM"/>
</dbReference>
<feature type="domain" description="Lipoyl-binding" evidence="13">
    <location>
        <begin position="1109"/>
        <end position="1186"/>
    </location>
</feature>
<comment type="catalytic activity">
    <reaction evidence="11">
        <text>hydrogencarbonate + pyruvate + ATP = oxaloacetate + ADP + phosphate + H(+)</text>
        <dbReference type="Rhea" id="RHEA:20844"/>
        <dbReference type="ChEBI" id="CHEBI:15361"/>
        <dbReference type="ChEBI" id="CHEBI:15378"/>
        <dbReference type="ChEBI" id="CHEBI:16452"/>
        <dbReference type="ChEBI" id="CHEBI:17544"/>
        <dbReference type="ChEBI" id="CHEBI:30616"/>
        <dbReference type="ChEBI" id="CHEBI:43474"/>
        <dbReference type="ChEBI" id="CHEBI:456216"/>
        <dbReference type="EC" id="6.4.1.1"/>
    </reaction>
</comment>
<keyword evidence="8 11" id="KW-0067">ATP-binding</keyword>
<feature type="domain" description="Pyruvate carboxyltransferase" evidence="16">
    <location>
        <begin position="564"/>
        <end position="834"/>
    </location>
</feature>
<evidence type="ECO:0000313" key="18">
    <source>
        <dbReference type="Proteomes" id="UP001491310"/>
    </source>
</evidence>
<protein>
    <recommendedName>
        <fullName evidence="3 11">Pyruvate carboxylase</fullName>
        <ecNumber evidence="3 11">6.4.1.1</ecNumber>
    </recommendedName>
</protein>
<dbReference type="EMBL" id="JALJOT010000002">
    <property type="protein sequence ID" value="KAK9917245.1"/>
    <property type="molecule type" value="Genomic_DNA"/>
</dbReference>
<dbReference type="Gene3D" id="3.10.600.10">
    <property type="entry name" value="pyruvate carboxylase f1077a mutant domain"/>
    <property type="match status" value="1"/>
</dbReference>
<dbReference type="Pfam" id="PF02436">
    <property type="entry name" value="PYC_OADA"/>
    <property type="match status" value="1"/>
</dbReference>
<dbReference type="Gene3D" id="3.30.470.20">
    <property type="entry name" value="ATP-grasp fold, B domain"/>
    <property type="match status" value="1"/>
</dbReference>
<sequence length="1212" mass="131021">MALRNVSGHDVPVSSPIINEKGIVVDAAEKTPFKKILCANRGEIAVRVFRAGTELGLRTLAIYSPADRLQPHRYKADESYEVGGPDMTPVQCYLDVEGILALAKEQGADAIHPGYGFLSENATFARRCGEEGIVFVGPTPETIQAMGDKTDARKLAEECGVPVVPGSEGAVLSAADAAVFAGQAGYPVILKAAYGGGGRGMRVVRAEEELEDAFERASAEAKAAFGNGAMFVEKFVEDPRHIEVQILADNYGNTVHLFERDCSVQRRHQKVVEVAPAYGLDPTVRAALHRDAVALCKHVGYRNAGTVEFMVDKHGNYFFLEVNPRIQVEHTCTEEVTGVDLVQAQIRIAGGASLADIGITSQEAIAEPKGYAIQCRITSEDPELNFQPDSGRIQAYRSPGGPGIRLDGAMTAGNFVSRHYDSLLVKVIVRSGTYLHAIQKMQRALYEFHIRGVKTNILFLENVLRHPEFLSGTATTSFIDRNPQLFNFKSQGSIQSSKLLTYLADMVVNGPKHPGAVGPPPAKITPPAPKVPKGLVMPSPSWRDVLVEQGPEGWAKAVRAHSSLLLTDTTMRDAHQSLLATRMRTHDMLKAAPATSKILAPCASLEMWGGATFDVALRFLHEDPWKRLDLLRQKIPNIPFQMLLRGVNAVGYTSYPDNVVNSFVAESKRAGVDIFRVFDSLNYIDNMKFGLDAVHAAGGVAEGTICYTGDILNPEHHPKYTLEYYLDLAEQLVDHGIHTLAIKDMAGLLKPRAATQLISALREKFPDLVLHVHTHDTAGTGVATQLACANAGADIVDCAIDSMSGCTSQPSMGAIVNALHGTSLDTGIDPLSLARLSIFWEQTRALYAPFESDLRSSSSDVYYHEMPGGQYTNLKFQALSLGLGEQWEKVKTAYAQANRALGDIVKVTPSSKVVGDLAQFMVQNNLNEQELVDKADNLSLPSSVVEFLQGILGQPAGGFPEPLRSRVLKDLPRVEGRPGASMPPMNLVTMEANLKDKHDHYSISYRDVLSAALYPKVFDEFKAWEAKYSAFTAMLPTKAFLAPMDEDEEIEVELAKGNKVIIKYKALSELQPNGKREVFFESNGVPRVVEVVDTTAADSAGAKATKAAREKANPTDDGSVGAPMAGEVIDIKIKPGATVKAGQPLVILSAMKMETSVSSPLSGTVRHVAITKGDQIDAGDLVVLISEGEEASGGEKSPESSAPEIKLEPVAA</sequence>
<dbReference type="SUPFAM" id="SSF51569">
    <property type="entry name" value="Aldolase"/>
    <property type="match status" value="1"/>
</dbReference>
<dbReference type="InterPro" id="IPR000089">
    <property type="entry name" value="Biotin_lipoyl"/>
</dbReference>
<feature type="domain" description="Biotin carboxylation" evidence="15">
    <location>
        <begin position="32"/>
        <end position="484"/>
    </location>
</feature>
<keyword evidence="5 11" id="KW-0436">Ligase</keyword>
<evidence type="ECO:0000313" key="17">
    <source>
        <dbReference type="EMBL" id="KAK9917245.1"/>
    </source>
</evidence>
<dbReference type="InterPro" id="IPR001882">
    <property type="entry name" value="Biotin_BS"/>
</dbReference>
<evidence type="ECO:0000256" key="10">
    <source>
        <dbReference type="ARBA" id="ARBA00023268"/>
    </source>
</evidence>
<dbReference type="InterPro" id="IPR055268">
    <property type="entry name" value="PCB-like"/>
</dbReference>
<dbReference type="InterPro" id="IPR016185">
    <property type="entry name" value="PreATP-grasp_dom_sf"/>
</dbReference>
<dbReference type="SUPFAM" id="SSF51230">
    <property type="entry name" value="Single hybrid motif"/>
    <property type="match status" value="1"/>
</dbReference>
<dbReference type="CDD" id="cd06850">
    <property type="entry name" value="biotinyl_domain"/>
    <property type="match status" value="1"/>
</dbReference>
<evidence type="ECO:0000256" key="11">
    <source>
        <dbReference type="PIRNR" id="PIRNR001594"/>
    </source>
</evidence>
<keyword evidence="10" id="KW-0511">Multifunctional enzyme</keyword>
<keyword evidence="18" id="KW-1185">Reference proteome</keyword>
<evidence type="ECO:0000259" key="13">
    <source>
        <dbReference type="PROSITE" id="PS50968"/>
    </source>
</evidence>
<dbReference type="PANTHER" id="PTHR43778:SF2">
    <property type="entry name" value="PYRUVATE CARBOXYLASE, MITOCHONDRIAL"/>
    <property type="match status" value="1"/>
</dbReference>
<dbReference type="InterPro" id="IPR003379">
    <property type="entry name" value="Carboxylase_cons_dom"/>
</dbReference>
<dbReference type="PROSITE" id="PS50991">
    <property type="entry name" value="PYR_CT"/>
    <property type="match status" value="1"/>
</dbReference>
<evidence type="ECO:0000256" key="4">
    <source>
        <dbReference type="ARBA" id="ARBA00022432"/>
    </source>
</evidence>